<dbReference type="EMBL" id="JAGKSB010000002">
    <property type="protein sequence ID" value="MBP3942281.1"/>
    <property type="molecule type" value="Genomic_DNA"/>
</dbReference>
<comment type="caution">
    <text evidence="2">The sequence shown here is derived from an EMBL/GenBank/DDBJ whole genome shotgun (WGS) entry which is preliminary data.</text>
</comment>
<sequence>MKLAITKETYQLGRKCVRMAPNRSGYFLVQNEFNHLFTLVAKSYGYEIPDGLQPEISVGICFSKYLKANFDTLDGDIISYIQEVKYGRRVHTKLYSNSLLSVFRDFFYLVWLKEKGYTYFSKVDKKALPVIKMIVNYWGDGYLQAS</sequence>
<dbReference type="InterPro" id="IPR058744">
    <property type="entry name" value="BstA-like_C"/>
</dbReference>
<evidence type="ECO:0000259" key="1">
    <source>
        <dbReference type="Pfam" id="PF26567"/>
    </source>
</evidence>
<reference evidence="2" key="1">
    <citation type="submission" date="2021-03" db="EMBL/GenBank/DDBJ databases">
        <authorList>
            <person name="Lu T."/>
            <person name="Wang Q."/>
            <person name="Han X."/>
        </authorList>
    </citation>
    <scope>NUCLEOTIDE SEQUENCE</scope>
    <source>
        <strain evidence="2">WQ 2009</strain>
    </source>
</reference>
<dbReference type="Proteomes" id="UP000679691">
    <property type="component" value="Unassembled WGS sequence"/>
</dbReference>
<accession>A0A8T4HBX1</accession>
<protein>
    <recommendedName>
        <fullName evidence="1">BstA-like C-terminal domain-containing protein</fullName>
    </recommendedName>
</protein>
<evidence type="ECO:0000313" key="2">
    <source>
        <dbReference type="EMBL" id="MBP3942281.1"/>
    </source>
</evidence>
<dbReference type="AlphaFoldDB" id="A0A8T4HBX1"/>
<feature type="domain" description="BstA-like C-terminal" evidence="1">
    <location>
        <begin position="22"/>
        <end position="126"/>
    </location>
</feature>
<name>A0A8T4HBX1_9SPHI</name>
<organism evidence="2 3">
    <name type="scientific">Rhinopithecimicrobium faecis</name>
    <dbReference type="NCBI Taxonomy" id="2820698"/>
    <lineage>
        <taxon>Bacteria</taxon>
        <taxon>Pseudomonadati</taxon>
        <taxon>Bacteroidota</taxon>
        <taxon>Sphingobacteriia</taxon>
        <taxon>Sphingobacteriales</taxon>
        <taxon>Sphingobacteriaceae</taxon>
        <taxon>Rhinopithecimicrobium</taxon>
    </lineage>
</organism>
<dbReference type="RefSeq" id="WP_353545767.1">
    <property type="nucleotide sequence ID" value="NZ_JAGKSB010000002.1"/>
</dbReference>
<evidence type="ECO:0000313" key="3">
    <source>
        <dbReference type="Proteomes" id="UP000679691"/>
    </source>
</evidence>
<proteinExistence type="predicted"/>
<keyword evidence="3" id="KW-1185">Reference proteome</keyword>
<dbReference type="Pfam" id="PF26567">
    <property type="entry name" value="BstA_C"/>
    <property type="match status" value="1"/>
</dbReference>
<gene>
    <name evidence="2" type="ORF">J5U18_01665</name>
</gene>